<accession>A0A2M7H2B4</accession>
<dbReference type="InterPro" id="IPR036971">
    <property type="entry name" value="PDEase_catalytic_dom_sf"/>
</dbReference>
<dbReference type="GO" id="GO:0007165">
    <property type="term" value="P:signal transduction"/>
    <property type="evidence" value="ECO:0007669"/>
    <property type="project" value="InterPro"/>
</dbReference>
<dbReference type="EMBL" id="PFGC01000057">
    <property type="protein sequence ID" value="PIW36392.1"/>
    <property type="molecule type" value="Genomic_DNA"/>
</dbReference>
<reference evidence="1 2" key="1">
    <citation type="submission" date="2017-09" db="EMBL/GenBank/DDBJ databases">
        <title>Depth-based differentiation of microbial function through sediment-hosted aquifers and enrichment of novel symbionts in the deep terrestrial subsurface.</title>
        <authorList>
            <person name="Probst A.J."/>
            <person name="Ladd B."/>
            <person name="Jarett J.K."/>
            <person name="Geller-Mcgrath D.E."/>
            <person name="Sieber C.M."/>
            <person name="Emerson J.B."/>
            <person name="Anantharaman K."/>
            <person name="Thomas B.C."/>
            <person name="Malmstrom R."/>
            <person name="Stieglmeier M."/>
            <person name="Klingl A."/>
            <person name="Woyke T."/>
            <person name="Ryan C.M."/>
            <person name="Banfield J.F."/>
        </authorList>
    </citation>
    <scope>NUCLEOTIDE SEQUENCE [LARGE SCALE GENOMIC DNA]</scope>
    <source>
        <strain evidence="1">CG15_BIG_FIL_POST_REV_8_21_14_020_45_12</strain>
    </source>
</reference>
<dbReference type="GO" id="GO:0004114">
    <property type="term" value="F:3',5'-cyclic-nucleotide phosphodiesterase activity"/>
    <property type="evidence" value="ECO:0007669"/>
    <property type="project" value="InterPro"/>
</dbReference>
<dbReference type="Proteomes" id="UP000230292">
    <property type="component" value="Unassembled WGS sequence"/>
</dbReference>
<dbReference type="AlphaFoldDB" id="A0A2M7H2B4"/>
<dbReference type="SUPFAM" id="SSF109604">
    <property type="entry name" value="HD-domain/PDEase-like"/>
    <property type="match status" value="1"/>
</dbReference>
<dbReference type="Gene3D" id="1.10.1300.10">
    <property type="entry name" value="3'5'-cyclic nucleotide phosphodiesterase, catalytic domain"/>
    <property type="match status" value="1"/>
</dbReference>
<organism evidence="1 2">
    <name type="scientific">Candidatus Kerfeldbacteria bacterium CG15_BIG_FIL_POST_REV_8_21_14_020_45_12</name>
    <dbReference type="NCBI Taxonomy" id="2014247"/>
    <lineage>
        <taxon>Bacteria</taxon>
        <taxon>Candidatus Kerfeldiibacteriota</taxon>
    </lineage>
</organism>
<evidence type="ECO:0000313" key="2">
    <source>
        <dbReference type="Proteomes" id="UP000230292"/>
    </source>
</evidence>
<proteinExistence type="predicted"/>
<name>A0A2M7H2B4_9BACT</name>
<comment type="caution">
    <text evidence="1">The sequence shown here is derived from an EMBL/GenBank/DDBJ whole genome shotgun (WGS) entry which is preliminary data.</text>
</comment>
<protein>
    <submittedName>
        <fullName evidence="1">Uncharacterized protein</fullName>
    </submittedName>
</protein>
<gene>
    <name evidence="1" type="ORF">COW24_05520</name>
</gene>
<sequence length="398" mass="44752">MNQERIPTAVAVNAREAKPGIQQTTWEWRSFINAEGSTAIEQQDDAAMLEAGMDYLTTISTTAKYIPTPELIRSIGEEVKLHGEIRPDDSPEITAEELIQLRDKTLSTMTELGLVPSNENAYHNESHITAAVCRTSALIVEYNAGPQSRKISVTEARGLLLAAAAHDADHTGKAKRESSSDNFTAEQYAANVADAIARQEGMSVHVRQLIARSILSTSFWEHPTNPHIKPQTTVERILQQADIGGYVYEPEFFPKDKSFEQTISKDGQTVGDRESNLQWLQDSFNVAKEQMDNAIAPAPRSIEVWLKGQRGFLYYLRAQHDSMVEAAFPQHIIDRDAGIIEVDPEWIWEKRLREKEQLVEELMRHFSGSSETAQGLTDHYQDEIQSVQDWFSSLPVSE</sequence>
<evidence type="ECO:0000313" key="1">
    <source>
        <dbReference type="EMBL" id="PIW36392.1"/>
    </source>
</evidence>